<proteinExistence type="inferred from homology"/>
<evidence type="ECO:0000313" key="10">
    <source>
        <dbReference type="Proteomes" id="UP000271974"/>
    </source>
</evidence>
<dbReference type="PANTHER" id="PTHR15081:SF1">
    <property type="entry name" value="NUCLEAR AUTOANTIGENIC SPERM PROTEIN"/>
    <property type="match status" value="1"/>
</dbReference>
<dbReference type="SUPFAM" id="SSF48452">
    <property type="entry name" value="TPR-like"/>
    <property type="match status" value="2"/>
</dbReference>
<dbReference type="PROSITE" id="PS50005">
    <property type="entry name" value="TPR"/>
    <property type="match status" value="1"/>
</dbReference>
<keyword evidence="3" id="KW-0677">Repeat</keyword>
<dbReference type="SMART" id="SM00028">
    <property type="entry name" value="TPR"/>
    <property type="match status" value="2"/>
</dbReference>
<dbReference type="EMBL" id="RQTK01000212">
    <property type="protein sequence ID" value="RUS84249.1"/>
    <property type="molecule type" value="Genomic_DNA"/>
</dbReference>
<evidence type="ECO:0000256" key="3">
    <source>
        <dbReference type="ARBA" id="ARBA00022737"/>
    </source>
</evidence>
<dbReference type="Gene3D" id="1.25.40.10">
    <property type="entry name" value="Tetratricopeptide repeat domain"/>
    <property type="match status" value="2"/>
</dbReference>
<feature type="region of interest" description="Disordered" evidence="7">
    <location>
        <begin position="530"/>
        <end position="549"/>
    </location>
</feature>
<evidence type="ECO:0000256" key="7">
    <source>
        <dbReference type="SAM" id="MobiDB-lite"/>
    </source>
</evidence>
<evidence type="ECO:0000313" key="9">
    <source>
        <dbReference type="EMBL" id="RUS84249.1"/>
    </source>
</evidence>
<name>A0A433TRK2_ELYCH</name>
<dbReference type="STRING" id="188477.A0A433TRK2"/>
<keyword evidence="4 6" id="KW-0802">TPR repeat</keyword>
<dbReference type="InterPro" id="IPR019544">
    <property type="entry name" value="Tetratricopeptide_SHNi-TPR_dom"/>
</dbReference>
<dbReference type="AlphaFoldDB" id="A0A433TRK2"/>
<keyword evidence="10" id="KW-1185">Reference proteome</keyword>
<evidence type="ECO:0000256" key="2">
    <source>
        <dbReference type="ARBA" id="ARBA00008402"/>
    </source>
</evidence>
<evidence type="ECO:0000256" key="4">
    <source>
        <dbReference type="ARBA" id="ARBA00022803"/>
    </source>
</evidence>
<comment type="subcellular location">
    <subcellularLocation>
        <location evidence="1">Nucleus</location>
    </subcellularLocation>
</comment>
<feature type="region of interest" description="Disordered" evidence="7">
    <location>
        <begin position="439"/>
        <end position="494"/>
    </location>
</feature>
<keyword evidence="5" id="KW-0539">Nucleus</keyword>
<feature type="domain" description="Tetratricopeptide SHNi-TPR" evidence="8">
    <location>
        <begin position="193"/>
        <end position="230"/>
    </location>
</feature>
<dbReference type="InterPro" id="IPR051730">
    <property type="entry name" value="NASP-like"/>
</dbReference>
<evidence type="ECO:0000256" key="1">
    <source>
        <dbReference type="ARBA" id="ARBA00004123"/>
    </source>
</evidence>
<dbReference type="GO" id="GO:0034080">
    <property type="term" value="P:CENP-A containing chromatin assembly"/>
    <property type="evidence" value="ECO:0007669"/>
    <property type="project" value="TreeGrafter"/>
</dbReference>
<feature type="region of interest" description="Disordered" evidence="7">
    <location>
        <begin position="278"/>
        <end position="403"/>
    </location>
</feature>
<evidence type="ECO:0000259" key="8">
    <source>
        <dbReference type="Pfam" id="PF10516"/>
    </source>
</evidence>
<dbReference type="InterPro" id="IPR011990">
    <property type="entry name" value="TPR-like_helical_dom_sf"/>
</dbReference>
<gene>
    <name evidence="9" type="ORF">EGW08_008001</name>
</gene>
<dbReference type="GO" id="GO:0042393">
    <property type="term" value="F:histone binding"/>
    <property type="evidence" value="ECO:0007669"/>
    <property type="project" value="TreeGrafter"/>
</dbReference>
<reference evidence="9 10" key="1">
    <citation type="submission" date="2019-01" db="EMBL/GenBank/DDBJ databases">
        <title>A draft genome assembly of the solar-powered sea slug Elysia chlorotica.</title>
        <authorList>
            <person name="Cai H."/>
            <person name="Li Q."/>
            <person name="Fang X."/>
            <person name="Li J."/>
            <person name="Curtis N.E."/>
            <person name="Altenburger A."/>
            <person name="Shibata T."/>
            <person name="Feng M."/>
            <person name="Maeda T."/>
            <person name="Schwartz J.A."/>
            <person name="Shigenobu S."/>
            <person name="Lundholm N."/>
            <person name="Nishiyama T."/>
            <person name="Yang H."/>
            <person name="Hasebe M."/>
            <person name="Li S."/>
            <person name="Pierce S.K."/>
            <person name="Wang J."/>
        </authorList>
    </citation>
    <scope>NUCLEOTIDE SEQUENCE [LARGE SCALE GENOMIC DNA]</scope>
    <source>
        <strain evidence="9">EC2010</strain>
        <tissue evidence="9">Whole organism of an adult</tissue>
    </source>
</reference>
<evidence type="ECO:0000256" key="5">
    <source>
        <dbReference type="ARBA" id="ARBA00023242"/>
    </source>
</evidence>
<feature type="repeat" description="TPR" evidence="6">
    <location>
        <begin position="235"/>
        <end position="268"/>
    </location>
</feature>
<sequence length="549" mass="61297">MSTEGCSSSTSVADSTEKQEIMKKASELLAQGKRNMVCGEVPKAISLFDEAVQMLAKEYGDLSKNCVDAYFNYGSALLELGRMETNVLGVALEGVDKETGEKSDKVEKESSEEKGKQENEKEKQEESNLKEKTGKENTEDQQKEEKQDSKEEKMEGVKESPDVPNFQLAWEYLDLAKVIYLKSEDKEDQLKAAECHIKLGEVSMETEQHSTAAEDLESALKIQQKYLAPEDRVIAETHYQLGLAYGLGKEFELSIQHYQKAISVIEAKIASLNKLVEENEKGSEDKEKTTDDKENSADDKEKTTDDKEKTTDDKEKTTDNKENSADDKEKTTDDKEKTTDDKEKTTDNKEKTTDDKEKTTEDKENTSDDKENTADDKEKTTDEKEKTTDDKDKSEQLKKYKDEIKELKDLIPEMISKIEDTKTEAKDMEKVKEMAKEMLGLSGTTKGFGSPTKKAEASKSENVDENGEKKASDISSLVRKKRKPEEEVSAESVAEVKKIKQDDGAALTTKTLPEETEAKVNGVEEVKVNGTPEIKANGDATDAEMAAAS</sequence>
<dbReference type="PANTHER" id="PTHR15081">
    <property type="entry name" value="NUCLEAR AUTOANTIGENIC SPERM PROTEIN NASP -RELATED"/>
    <property type="match status" value="1"/>
</dbReference>
<dbReference type="Pfam" id="PF13181">
    <property type="entry name" value="TPR_8"/>
    <property type="match status" value="1"/>
</dbReference>
<organism evidence="9 10">
    <name type="scientific">Elysia chlorotica</name>
    <name type="common">Eastern emerald elysia</name>
    <name type="synonym">Sea slug</name>
    <dbReference type="NCBI Taxonomy" id="188477"/>
    <lineage>
        <taxon>Eukaryota</taxon>
        <taxon>Metazoa</taxon>
        <taxon>Spiralia</taxon>
        <taxon>Lophotrochozoa</taxon>
        <taxon>Mollusca</taxon>
        <taxon>Gastropoda</taxon>
        <taxon>Heterobranchia</taxon>
        <taxon>Euthyneura</taxon>
        <taxon>Panpulmonata</taxon>
        <taxon>Sacoglossa</taxon>
        <taxon>Placobranchoidea</taxon>
        <taxon>Plakobranchidae</taxon>
        <taxon>Elysia</taxon>
    </lineage>
</organism>
<protein>
    <recommendedName>
        <fullName evidence="8">Tetratricopeptide SHNi-TPR domain-containing protein</fullName>
    </recommendedName>
</protein>
<dbReference type="Proteomes" id="UP000271974">
    <property type="component" value="Unassembled WGS sequence"/>
</dbReference>
<dbReference type="OrthoDB" id="5587616at2759"/>
<dbReference type="GO" id="GO:0005654">
    <property type="term" value="C:nucleoplasm"/>
    <property type="evidence" value="ECO:0007669"/>
    <property type="project" value="TreeGrafter"/>
</dbReference>
<accession>A0A433TRK2</accession>
<comment type="similarity">
    <text evidence="2">Belongs to the NASP family.</text>
</comment>
<dbReference type="GO" id="GO:0006335">
    <property type="term" value="P:DNA replication-dependent chromatin assembly"/>
    <property type="evidence" value="ECO:0007669"/>
    <property type="project" value="TreeGrafter"/>
</dbReference>
<evidence type="ECO:0000256" key="6">
    <source>
        <dbReference type="PROSITE-ProRule" id="PRU00339"/>
    </source>
</evidence>
<dbReference type="Pfam" id="PF10516">
    <property type="entry name" value="SHNi-TPR"/>
    <property type="match status" value="1"/>
</dbReference>
<feature type="region of interest" description="Disordered" evidence="7">
    <location>
        <begin position="97"/>
        <end position="160"/>
    </location>
</feature>
<feature type="compositionally biased region" description="Basic and acidic residues" evidence="7">
    <location>
        <begin position="453"/>
        <end position="472"/>
    </location>
</feature>
<comment type="caution">
    <text evidence="9">The sequence shown here is derived from an EMBL/GenBank/DDBJ whole genome shotgun (WGS) entry which is preliminary data.</text>
</comment>
<dbReference type="InterPro" id="IPR019734">
    <property type="entry name" value="TPR_rpt"/>
</dbReference>